<proteinExistence type="predicted"/>
<gene>
    <name evidence="1" type="ORF">AAG570_008185</name>
</gene>
<name>A0ABD0XSI8_9HEMI</name>
<dbReference type="EMBL" id="JBFDAA010000023">
    <property type="protein sequence ID" value="KAL1110108.1"/>
    <property type="molecule type" value="Genomic_DNA"/>
</dbReference>
<comment type="caution">
    <text evidence="1">The sequence shown here is derived from an EMBL/GenBank/DDBJ whole genome shotgun (WGS) entry which is preliminary data.</text>
</comment>
<dbReference type="Proteomes" id="UP001558652">
    <property type="component" value="Unassembled WGS sequence"/>
</dbReference>
<sequence length="106" mass="12132">MLGETQYSSVSEEEIIFDEYYDSMSEHVCPHSDNALLHEDKIDRSSESSNAGEAEFEIGASSEQLSWCSLHIEDEDYGLFGVLPELYPFEEVGEEREYIPNEVLEE</sequence>
<reference evidence="1 2" key="1">
    <citation type="submission" date="2024-07" db="EMBL/GenBank/DDBJ databases">
        <title>Chromosome-level genome assembly of the water stick insect Ranatra chinensis (Heteroptera: Nepidae).</title>
        <authorList>
            <person name="Liu X."/>
        </authorList>
    </citation>
    <scope>NUCLEOTIDE SEQUENCE [LARGE SCALE GENOMIC DNA]</scope>
    <source>
        <strain evidence="1">Cailab_2021Rc</strain>
        <tissue evidence="1">Muscle</tissue>
    </source>
</reference>
<accession>A0ABD0XSI8</accession>
<keyword evidence="2" id="KW-1185">Reference proteome</keyword>
<organism evidence="1 2">
    <name type="scientific">Ranatra chinensis</name>
    <dbReference type="NCBI Taxonomy" id="642074"/>
    <lineage>
        <taxon>Eukaryota</taxon>
        <taxon>Metazoa</taxon>
        <taxon>Ecdysozoa</taxon>
        <taxon>Arthropoda</taxon>
        <taxon>Hexapoda</taxon>
        <taxon>Insecta</taxon>
        <taxon>Pterygota</taxon>
        <taxon>Neoptera</taxon>
        <taxon>Paraneoptera</taxon>
        <taxon>Hemiptera</taxon>
        <taxon>Heteroptera</taxon>
        <taxon>Panheteroptera</taxon>
        <taxon>Nepomorpha</taxon>
        <taxon>Nepidae</taxon>
        <taxon>Ranatrinae</taxon>
        <taxon>Ranatra</taxon>
    </lineage>
</organism>
<protein>
    <submittedName>
        <fullName evidence="1">Uncharacterized protein</fullName>
    </submittedName>
</protein>
<evidence type="ECO:0000313" key="1">
    <source>
        <dbReference type="EMBL" id="KAL1110108.1"/>
    </source>
</evidence>
<evidence type="ECO:0000313" key="2">
    <source>
        <dbReference type="Proteomes" id="UP001558652"/>
    </source>
</evidence>
<dbReference type="AlphaFoldDB" id="A0ABD0XSI8"/>